<proteinExistence type="predicted"/>
<feature type="region of interest" description="Disordered" evidence="1">
    <location>
        <begin position="130"/>
        <end position="159"/>
    </location>
</feature>
<protein>
    <submittedName>
        <fullName evidence="2">Uncharacterized protein</fullName>
    </submittedName>
</protein>
<evidence type="ECO:0000313" key="2">
    <source>
        <dbReference type="EMBL" id="MPM86049.1"/>
    </source>
</evidence>
<name>A0A645DA39_9ZZZZ</name>
<dbReference type="AlphaFoldDB" id="A0A645DA39"/>
<evidence type="ECO:0000256" key="1">
    <source>
        <dbReference type="SAM" id="MobiDB-lite"/>
    </source>
</evidence>
<sequence>MQAGAHAGRSVADGVGLGLGQRHQFLNRLGRHLRIDRNDIGRAPHGSHGHKVAKHAVGQLGHQRRVDGQIALRHDQQRMAVGLGTLDHIDTDIAAGAGAVVDDGGLLVMLGQAGRQNARQDVHRTTCRERRNDGELPGGKLLGGSRRMGDGQGQDAGQRQAGFEKVGALHEGSRGWGCQAGRASMRALFDDAQGNIRPGVTPC</sequence>
<dbReference type="EMBL" id="VSSQ01034184">
    <property type="protein sequence ID" value="MPM86049.1"/>
    <property type="molecule type" value="Genomic_DNA"/>
</dbReference>
<accession>A0A645DA39</accession>
<gene>
    <name evidence="2" type="ORF">SDC9_133132</name>
</gene>
<reference evidence="2" key="1">
    <citation type="submission" date="2019-08" db="EMBL/GenBank/DDBJ databases">
        <authorList>
            <person name="Kucharzyk K."/>
            <person name="Murdoch R.W."/>
            <person name="Higgins S."/>
            <person name="Loffler F."/>
        </authorList>
    </citation>
    <scope>NUCLEOTIDE SEQUENCE</scope>
</reference>
<organism evidence="2">
    <name type="scientific">bioreactor metagenome</name>
    <dbReference type="NCBI Taxonomy" id="1076179"/>
    <lineage>
        <taxon>unclassified sequences</taxon>
        <taxon>metagenomes</taxon>
        <taxon>ecological metagenomes</taxon>
    </lineage>
</organism>
<comment type="caution">
    <text evidence="2">The sequence shown here is derived from an EMBL/GenBank/DDBJ whole genome shotgun (WGS) entry which is preliminary data.</text>
</comment>